<evidence type="ECO:0000313" key="8">
    <source>
        <dbReference type="Proteomes" id="UP000196531"/>
    </source>
</evidence>
<keyword evidence="3" id="KW-0238">DNA-binding</keyword>
<gene>
    <name evidence="7" type="ORF">A9Q84_00405</name>
</gene>
<dbReference type="PRINTS" id="PR00039">
    <property type="entry name" value="HTHLYSR"/>
</dbReference>
<dbReference type="Gene3D" id="1.10.10.10">
    <property type="entry name" value="Winged helix-like DNA-binding domain superfamily/Winged helix DNA-binding domain"/>
    <property type="match status" value="1"/>
</dbReference>
<dbReference type="FunFam" id="1.10.10.10:FF:000001">
    <property type="entry name" value="LysR family transcriptional regulator"/>
    <property type="match status" value="1"/>
</dbReference>
<evidence type="ECO:0000256" key="2">
    <source>
        <dbReference type="ARBA" id="ARBA00023015"/>
    </source>
</evidence>
<reference evidence="8" key="1">
    <citation type="journal article" date="2017" name="Proc. Natl. Acad. Sci. U.S.A.">
        <title>Simulation of Deepwater Horizon oil plume reveals substrate specialization within a complex community of hydrocarbon-degraders.</title>
        <authorList>
            <person name="Hu P."/>
            <person name="Dubinsky E.A."/>
            <person name="Probst A.J."/>
            <person name="Wang J."/>
            <person name="Sieber C.M.K."/>
            <person name="Tom L.M."/>
            <person name="Gardinali P."/>
            <person name="Banfield J.F."/>
            <person name="Atlas R.M."/>
            <person name="Andersen G.L."/>
        </authorList>
    </citation>
    <scope>NUCLEOTIDE SEQUENCE [LARGE SCALE GENOMIC DNA]</scope>
</reference>
<dbReference type="SUPFAM" id="SSF53850">
    <property type="entry name" value="Periplasmic binding protein-like II"/>
    <property type="match status" value="1"/>
</dbReference>
<dbReference type="Proteomes" id="UP000196531">
    <property type="component" value="Unassembled WGS sequence"/>
</dbReference>
<evidence type="ECO:0000256" key="3">
    <source>
        <dbReference type="ARBA" id="ARBA00023125"/>
    </source>
</evidence>
<dbReference type="InterPro" id="IPR005119">
    <property type="entry name" value="LysR_subst-bd"/>
</dbReference>
<keyword evidence="5" id="KW-0175">Coiled coil</keyword>
<dbReference type="Pfam" id="PF03466">
    <property type="entry name" value="LysR_substrate"/>
    <property type="match status" value="1"/>
</dbReference>
<feature type="coiled-coil region" evidence="5">
    <location>
        <begin position="24"/>
        <end position="87"/>
    </location>
</feature>
<dbReference type="PROSITE" id="PS50931">
    <property type="entry name" value="HTH_LYSR"/>
    <property type="match status" value="1"/>
</dbReference>
<evidence type="ECO:0000256" key="1">
    <source>
        <dbReference type="ARBA" id="ARBA00009437"/>
    </source>
</evidence>
<name>A0A1Y5FH48_9BACT</name>
<comment type="caution">
    <text evidence="7">The sequence shown here is derived from an EMBL/GenBank/DDBJ whole genome shotgun (WGS) entry which is preliminary data.</text>
</comment>
<evidence type="ECO:0000256" key="4">
    <source>
        <dbReference type="ARBA" id="ARBA00023163"/>
    </source>
</evidence>
<dbReference type="PANTHER" id="PTHR30126">
    <property type="entry name" value="HTH-TYPE TRANSCRIPTIONAL REGULATOR"/>
    <property type="match status" value="1"/>
</dbReference>
<dbReference type="PANTHER" id="PTHR30126:SF40">
    <property type="entry name" value="HTH-TYPE TRANSCRIPTIONAL REGULATOR GLTR"/>
    <property type="match status" value="1"/>
</dbReference>
<dbReference type="InterPro" id="IPR000847">
    <property type="entry name" value="LysR_HTH_N"/>
</dbReference>
<proteinExistence type="inferred from homology"/>
<dbReference type="Pfam" id="PF00126">
    <property type="entry name" value="HTH_1"/>
    <property type="match status" value="1"/>
</dbReference>
<dbReference type="CDD" id="cd05466">
    <property type="entry name" value="PBP2_LTTR_substrate"/>
    <property type="match status" value="1"/>
</dbReference>
<evidence type="ECO:0000259" key="6">
    <source>
        <dbReference type="PROSITE" id="PS50931"/>
    </source>
</evidence>
<dbReference type="Gene3D" id="3.40.190.10">
    <property type="entry name" value="Periplasmic binding protein-like II"/>
    <property type="match status" value="2"/>
</dbReference>
<keyword evidence="4" id="KW-0804">Transcription</keyword>
<organism evidence="7 8">
    <name type="scientific">Halobacteriovorax marinus</name>
    <dbReference type="NCBI Taxonomy" id="97084"/>
    <lineage>
        <taxon>Bacteria</taxon>
        <taxon>Pseudomonadati</taxon>
        <taxon>Bdellovibrionota</taxon>
        <taxon>Bacteriovoracia</taxon>
        <taxon>Bacteriovoracales</taxon>
        <taxon>Halobacteriovoraceae</taxon>
        <taxon>Halobacteriovorax</taxon>
    </lineage>
</organism>
<dbReference type="InterPro" id="IPR036388">
    <property type="entry name" value="WH-like_DNA-bd_sf"/>
</dbReference>
<keyword evidence="2" id="KW-0805">Transcription regulation</keyword>
<dbReference type="GO" id="GO:0003700">
    <property type="term" value="F:DNA-binding transcription factor activity"/>
    <property type="evidence" value="ECO:0007669"/>
    <property type="project" value="InterPro"/>
</dbReference>
<feature type="domain" description="HTH lysR-type" evidence="6">
    <location>
        <begin position="1"/>
        <end position="60"/>
    </location>
</feature>
<evidence type="ECO:0000313" key="7">
    <source>
        <dbReference type="EMBL" id="OUR99514.1"/>
    </source>
</evidence>
<dbReference type="EMBL" id="MAAO01000002">
    <property type="protein sequence ID" value="OUR99514.1"/>
    <property type="molecule type" value="Genomic_DNA"/>
</dbReference>
<accession>A0A1Y5FH48</accession>
<comment type="similarity">
    <text evidence="1">Belongs to the LysR transcriptional regulatory family.</text>
</comment>
<dbReference type="AlphaFoldDB" id="A0A1Y5FH48"/>
<dbReference type="GO" id="GO:0000976">
    <property type="term" value="F:transcription cis-regulatory region binding"/>
    <property type="evidence" value="ECO:0007669"/>
    <property type="project" value="TreeGrafter"/>
</dbReference>
<evidence type="ECO:0000256" key="5">
    <source>
        <dbReference type="SAM" id="Coils"/>
    </source>
</evidence>
<dbReference type="SUPFAM" id="SSF46785">
    <property type="entry name" value="Winged helix' DNA-binding domain"/>
    <property type="match status" value="1"/>
</dbReference>
<protein>
    <recommendedName>
        <fullName evidence="6">HTH lysR-type domain-containing protein</fullName>
    </recommendedName>
</protein>
<dbReference type="InterPro" id="IPR036390">
    <property type="entry name" value="WH_DNA-bd_sf"/>
</dbReference>
<sequence>MFNDFNKLRTFIEVANEGSVSKAANKLYRTQSAITQQIQQLEEEIDLPLFDRKNSRIYLTPEGREIYEFAKEKMSQISEQISTLKSDTKSLGGTIKIGVRPDIGLFNLPILIANFRRNFPNVSFQIEYGYAAEIEQMLIDNKIDLGVLLFVKDKKLFEIYPLDKKDVIMVASKKYLESIPKIMKPKDVLKHSLLDFVDDVETRAFAFWAKKVSLEVLAEQRKVKATAICPDNAMMKALIEKHIGIGHLPKYLVEAELIQGSLVQVLPNVAKDYTLSFDLAVRKTRSKALVKEEFLNHFINEMS</sequence>